<keyword evidence="1" id="KW-1185">Reference proteome</keyword>
<accession>A0A915CND1</accession>
<organism evidence="1 2">
    <name type="scientific">Ditylenchus dipsaci</name>
    <dbReference type="NCBI Taxonomy" id="166011"/>
    <lineage>
        <taxon>Eukaryota</taxon>
        <taxon>Metazoa</taxon>
        <taxon>Ecdysozoa</taxon>
        <taxon>Nematoda</taxon>
        <taxon>Chromadorea</taxon>
        <taxon>Rhabditida</taxon>
        <taxon>Tylenchina</taxon>
        <taxon>Tylenchomorpha</taxon>
        <taxon>Sphaerularioidea</taxon>
        <taxon>Anguinidae</taxon>
        <taxon>Anguininae</taxon>
        <taxon>Ditylenchus</taxon>
    </lineage>
</organism>
<sequence length="129" mass="13400">MAVFCPFPQLACHDPREQCIRQICCEYIGFPLGGAFGTVGMPLNGGLGLPPYMGGLPNLGAGLNIPACSDLIPQCLLFHTYCSLPRIAEICMATCGLCGGIGLGIGHAGFVSPNSMRLGVPPPYLGFGK</sequence>
<dbReference type="Proteomes" id="UP000887574">
    <property type="component" value="Unplaced"/>
</dbReference>
<proteinExistence type="predicted"/>
<evidence type="ECO:0000313" key="1">
    <source>
        <dbReference type="Proteomes" id="UP000887574"/>
    </source>
</evidence>
<dbReference type="AlphaFoldDB" id="A0A915CND1"/>
<evidence type="ECO:0000313" key="2">
    <source>
        <dbReference type="WBParaSite" id="jg10809"/>
    </source>
</evidence>
<name>A0A915CND1_9BILA</name>
<protein>
    <submittedName>
        <fullName evidence="2">Uncharacterized protein</fullName>
    </submittedName>
</protein>
<dbReference type="WBParaSite" id="jg10809">
    <property type="protein sequence ID" value="jg10809"/>
    <property type="gene ID" value="jg10809"/>
</dbReference>
<reference evidence="2" key="1">
    <citation type="submission" date="2022-11" db="UniProtKB">
        <authorList>
            <consortium name="WormBaseParasite"/>
        </authorList>
    </citation>
    <scope>IDENTIFICATION</scope>
</reference>